<evidence type="ECO:0000256" key="2">
    <source>
        <dbReference type="ARBA" id="ARBA00022670"/>
    </source>
</evidence>
<sequence>MNENDNLHNTPHTNSTYGSSSPQTPQPAAHSSNESQPELQPHPQADKPAGSLFSTDEVPVTQPEQPAQPDLSATQASPATQTWNTTDFERVHNPYQNNSGSHVQEPSRTQPVPPTPTPTTQAQAGYSTRTFASQQEPAPAHNQAASFNPPQPQAEEQPRKRTIGLVPAMALMLVAAIGSGTVTGLVVNQHSTDTASKSSVLDHLNAPVNQGTAPQAVAGGVQEVAARVLPAVVSIKVISLDGVSEGSGSIISSDGYVLTNNHVVEMASGIDSAITVSLNDGRRYTADFIAGDPNTDVAVVKMRDAVDLPVMNFGDSSQLAVGQEVVAIGSPLGLSATVTSGIVSALNRPVRARGNDVGQSSLIDAIQTDAAINPGNSGGPLVDMNGNQIGVNSMIASLNTVNESAGSIGLGFAIPANFAKRVAQQLIERGEAKQPMIGIQLASNAKVSGALVADVTPGGPGDDAGLKPGDVIVALGNRLIDSADALIAGVRSSDFGQEITLKVTNQRGENEREVVVTLTNE</sequence>
<dbReference type="Pfam" id="PF13180">
    <property type="entry name" value="PDZ_2"/>
    <property type="match status" value="1"/>
</dbReference>
<keyword evidence="7" id="KW-1185">Reference proteome</keyword>
<feature type="domain" description="PDZ" evidence="5">
    <location>
        <begin position="424"/>
        <end position="507"/>
    </location>
</feature>
<organism evidence="6 7">
    <name type="scientific">Corynebacterium felinum</name>
    <dbReference type="NCBI Taxonomy" id="131318"/>
    <lineage>
        <taxon>Bacteria</taxon>
        <taxon>Bacillati</taxon>
        <taxon>Actinomycetota</taxon>
        <taxon>Actinomycetes</taxon>
        <taxon>Mycobacteriales</taxon>
        <taxon>Corynebacteriaceae</taxon>
        <taxon>Corynebacterium</taxon>
    </lineage>
</organism>
<feature type="compositionally biased region" description="Polar residues" evidence="4">
    <location>
        <begin position="1"/>
        <end position="23"/>
    </location>
</feature>
<dbReference type="InterPro" id="IPR036034">
    <property type="entry name" value="PDZ_sf"/>
</dbReference>
<feature type="compositionally biased region" description="Polar residues" evidence="4">
    <location>
        <begin position="29"/>
        <end position="38"/>
    </location>
</feature>
<evidence type="ECO:0000256" key="3">
    <source>
        <dbReference type="ARBA" id="ARBA00022801"/>
    </source>
</evidence>
<dbReference type="InterPro" id="IPR043504">
    <property type="entry name" value="Peptidase_S1_PA_chymotrypsin"/>
</dbReference>
<dbReference type="PANTHER" id="PTHR43343:SF3">
    <property type="entry name" value="PROTEASE DO-LIKE 8, CHLOROPLASTIC"/>
    <property type="match status" value="1"/>
</dbReference>
<feature type="compositionally biased region" description="Polar residues" evidence="4">
    <location>
        <begin position="94"/>
        <end position="108"/>
    </location>
</feature>
<keyword evidence="2 6" id="KW-0645">Protease</keyword>
<dbReference type="SUPFAM" id="SSF50494">
    <property type="entry name" value="Trypsin-like serine proteases"/>
    <property type="match status" value="1"/>
</dbReference>
<dbReference type="SUPFAM" id="SSF50156">
    <property type="entry name" value="PDZ domain-like"/>
    <property type="match status" value="1"/>
</dbReference>
<evidence type="ECO:0000313" key="7">
    <source>
        <dbReference type="Proteomes" id="UP001183619"/>
    </source>
</evidence>
<protein>
    <submittedName>
        <fullName evidence="6">Serine protease PepD</fullName>
        <ecNumber evidence="6">3.4.21.-</ecNumber>
    </submittedName>
</protein>
<dbReference type="SMART" id="SM00228">
    <property type="entry name" value="PDZ"/>
    <property type="match status" value="1"/>
</dbReference>
<dbReference type="PROSITE" id="PS50106">
    <property type="entry name" value="PDZ"/>
    <property type="match status" value="1"/>
</dbReference>
<keyword evidence="3 6" id="KW-0378">Hydrolase</keyword>
<dbReference type="Gene3D" id="2.30.42.10">
    <property type="match status" value="1"/>
</dbReference>
<accession>A0ABU2B9K7</accession>
<dbReference type="EMBL" id="JAVDYF010000001">
    <property type="protein sequence ID" value="MDR7355071.1"/>
    <property type="molecule type" value="Genomic_DNA"/>
</dbReference>
<feature type="compositionally biased region" description="Polar residues" evidence="4">
    <location>
        <begin position="71"/>
        <end position="86"/>
    </location>
</feature>
<gene>
    <name evidence="6" type="ORF">J2S37_001609</name>
</gene>
<dbReference type="InterPro" id="IPR009003">
    <property type="entry name" value="Peptidase_S1_PA"/>
</dbReference>
<dbReference type="Proteomes" id="UP001183619">
    <property type="component" value="Unassembled WGS sequence"/>
</dbReference>
<feature type="compositionally biased region" description="Polar residues" evidence="4">
    <location>
        <begin position="122"/>
        <end position="136"/>
    </location>
</feature>
<evidence type="ECO:0000256" key="1">
    <source>
        <dbReference type="ARBA" id="ARBA00010541"/>
    </source>
</evidence>
<dbReference type="InterPro" id="IPR001478">
    <property type="entry name" value="PDZ"/>
</dbReference>
<dbReference type="InterPro" id="IPR051201">
    <property type="entry name" value="Chloro_Bact_Ser_Proteases"/>
</dbReference>
<dbReference type="GO" id="GO:0008233">
    <property type="term" value="F:peptidase activity"/>
    <property type="evidence" value="ECO:0007669"/>
    <property type="project" value="UniProtKB-KW"/>
</dbReference>
<evidence type="ECO:0000259" key="5">
    <source>
        <dbReference type="PROSITE" id="PS50106"/>
    </source>
</evidence>
<comment type="similarity">
    <text evidence="1">Belongs to the peptidase S1C family.</text>
</comment>
<dbReference type="InterPro" id="IPR001940">
    <property type="entry name" value="Peptidase_S1C"/>
</dbReference>
<dbReference type="Gene3D" id="2.40.10.10">
    <property type="entry name" value="Trypsin-like serine proteases"/>
    <property type="match status" value="2"/>
</dbReference>
<evidence type="ECO:0000313" key="6">
    <source>
        <dbReference type="EMBL" id="MDR7355071.1"/>
    </source>
</evidence>
<feature type="region of interest" description="Disordered" evidence="4">
    <location>
        <begin position="1"/>
        <end position="159"/>
    </location>
</feature>
<proteinExistence type="inferred from homology"/>
<dbReference type="EC" id="3.4.21.-" evidence="6"/>
<dbReference type="PRINTS" id="PR00834">
    <property type="entry name" value="PROTEASES2C"/>
</dbReference>
<comment type="caution">
    <text evidence="6">The sequence shown here is derived from an EMBL/GenBank/DDBJ whole genome shotgun (WGS) entry which is preliminary data.</text>
</comment>
<dbReference type="Pfam" id="PF13365">
    <property type="entry name" value="Trypsin_2"/>
    <property type="match status" value="1"/>
</dbReference>
<reference evidence="6 7" key="1">
    <citation type="submission" date="2023-07" db="EMBL/GenBank/DDBJ databases">
        <title>Sequencing the genomes of 1000 actinobacteria strains.</title>
        <authorList>
            <person name="Klenk H.-P."/>
        </authorList>
    </citation>
    <scope>NUCLEOTIDE SEQUENCE [LARGE SCALE GENOMIC DNA]</scope>
    <source>
        <strain evidence="6 7">DSM 44508</strain>
    </source>
</reference>
<dbReference type="GO" id="GO:0006508">
    <property type="term" value="P:proteolysis"/>
    <property type="evidence" value="ECO:0007669"/>
    <property type="project" value="UniProtKB-KW"/>
</dbReference>
<name>A0ABU2B9K7_9CORY</name>
<evidence type="ECO:0000256" key="4">
    <source>
        <dbReference type="SAM" id="MobiDB-lite"/>
    </source>
</evidence>
<dbReference type="RefSeq" id="WP_277105233.1">
    <property type="nucleotide sequence ID" value="NZ_BAAAJS010000068.1"/>
</dbReference>
<dbReference type="PANTHER" id="PTHR43343">
    <property type="entry name" value="PEPTIDASE S12"/>
    <property type="match status" value="1"/>
</dbReference>